<feature type="transmembrane region" description="Helical" evidence="1">
    <location>
        <begin position="35"/>
        <end position="54"/>
    </location>
</feature>
<dbReference type="OrthoDB" id="335355at2157"/>
<evidence type="ECO:0000313" key="2">
    <source>
        <dbReference type="EMBL" id="RJX50048.1"/>
    </source>
</evidence>
<evidence type="ECO:0000313" key="3">
    <source>
        <dbReference type="Proteomes" id="UP000281564"/>
    </source>
</evidence>
<keyword evidence="1" id="KW-0472">Membrane</keyword>
<keyword evidence="1" id="KW-0812">Transmembrane</keyword>
<dbReference type="Proteomes" id="UP000281564">
    <property type="component" value="Unassembled WGS sequence"/>
</dbReference>
<sequence>MERLYIYTGAFAVIGLSLGGPATRSLAAGDHSIPILLMAIGGAGMTVTAVYEALETDPEEFIASAISIFALVGAACLTLLGTVLSAISGA</sequence>
<protein>
    <submittedName>
        <fullName evidence="2">Uncharacterized protein</fullName>
    </submittedName>
</protein>
<reference evidence="2 3" key="1">
    <citation type="submission" date="2018-06" db="EMBL/GenBank/DDBJ databases">
        <title>Halonotius sp. F13-13 a new haloarchaeeon isolated from a solar saltern from Isla Cristina, Huelva, Spain.</title>
        <authorList>
            <person name="Duran-Viseras A."/>
            <person name="Sanchez-Porro C."/>
            <person name="Ventosa A."/>
        </authorList>
    </citation>
    <scope>NUCLEOTIDE SEQUENCE [LARGE SCALE GENOMIC DNA]</scope>
    <source>
        <strain evidence="2 3">CECT 7525</strain>
    </source>
</reference>
<dbReference type="RefSeq" id="WP_120084095.1">
    <property type="nucleotide sequence ID" value="NZ_QMDW01000007.1"/>
</dbReference>
<accession>A0A3A6Q7U0</accession>
<dbReference type="AlphaFoldDB" id="A0A3A6Q7U0"/>
<feature type="transmembrane region" description="Helical" evidence="1">
    <location>
        <begin position="61"/>
        <end position="87"/>
    </location>
</feature>
<evidence type="ECO:0000256" key="1">
    <source>
        <dbReference type="SAM" id="Phobius"/>
    </source>
</evidence>
<name>A0A3A6Q7U0_9EURY</name>
<comment type="caution">
    <text evidence="2">The sequence shown here is derived from an EMBL/GenBank/DDBJ whole genome shotgun (WGS) entry which is preliminary data.</text>
</comment>
<proteinExistence type="predicted"/>
<keyword evidence="3" id="KW-1185">Reference proteome</keyword>
<dbReference type="EMBL" id="QMDW01000007">
    <property type="protein sequence ID" value="RJX50048.1"/>
    <property type="molecule type" value="Genomic_DNA"/>
</dbReference>
<keyword evidence="1" id="KW-1133">Transmembrane helix</keyword>
<organism evidence="2 3">
    <name type="scientific">Halonotius pteroides</name>
    <dbReference type="NCBI Taxonomy" id="268735"/>
    <lineage>
        <taxon>Archaea</taxon>
        <taxon>Methanobacteriati</taxon>
        <taxon>Methanobacteriota</taxon>
        <taxon>Stenosarchaea group</taxon>
        <taxon>Halobacteria</taxon>
        <taxon>Halobacteriales</taxon>
        <taxon>Haloferacaceae</taxon>
        <taxon>Halonotius</taxon>
    </lineage>
</organism>
<gene>
    <name evidence="2" type="ORF">DP106_06100</name>
</gene>